<evidence type="ECO:0000256" key="8">
    <source>
        <dbReference type="ARBA" id="ARBA00023180"/>
    </source>
</evidence>
<keyword evidence="7" id="KW-1015">Disulfide bond</keyword>
<dbReference type="InterPro" id="IPR041536">
    <property type="entry name" value="GNPTAB_reg"/>
</dbReference>
<dbReference type="Pfam" id="PF11380">
    <property type="entry name" value="Stealth_CR2"/>
    <property type="match status" value="1"/>
</dbReference>
<keyword evidence="5 10" id="KW-1133">Transmembrane helix</keyword>
<dbReference type="CDD" id="cd21600">
    <property type="entry name" value="RRM2_GNPTAB"/>
    <property type="match status" value="1"/>
</dbReference>
<keyword evidence="4" id="KW-0677">Repeat</keyword>
<feature type="transmembrane region" description="Helical" evidence="10">
    <location>
        <begin position="21"/>
        <end position="41"/>
    </location>
</feature>
<dbReference type="RefSeq" id="XP_022336372.1">
    <property type="nucleotide sequence ID" value="XM_022480664.1"/>
</dbReference>
<dbReference type="Proteomes" id="UP000694844">
    <property type="component" value="Chromosome 1"/>
</dbReference>
<dbReference type="GO" id="GO:0005840">
    <property type="term" value="C:ribosome"/>
    <property type="evidence" value="ECO:0007669"/>
    <property type="project" value="InterPro"/>
</dbReference>
<feature type="domain" description="EF-hand" evidence="11">
    <location>
        <begin position="876"/>
        <end position="911"/>
    </location>
</feature>
<comment type="similarity">
    <text evidence="1">Belongs to the stealth family.</text>
</comment>
<dbReference type="SMART" id="SM00004">
    <property type="entry name" value="NL"/>
    <property type="match status" value="2"/>
</dbReference>
<evidence type="ECO:0000256" key="2">
    <source>
        <dbReference type="ARBA" id="ARBA00022679"/>
    </source>
</evidence>
<reference evidence="14" key="2">
    <citation type="submission" date="2025-08" db="UniProtKB">
        <authorList>
            <consortium name="RefSeq"/>
        </authorList>
    </citation>
    <scope>IDENTIFICATION</scope>
    <source>
        <tissue evidence="14">Whole sample</tissue>
    </source>
</reference>
<dbReference type="InterPro" id="IPR000800">
    <property type="entry name" value="Notch_dom"/>
</dbReference>
<reference evidence="13" key="1">
    <citation type="submission" date="2024-06" db="UniProtKB">
        <authorList>
            <consortium name="RefSeq"/>
        </authorList>
    </citation>
    <scope>NUCLEOTIDE SEQUENCE [LARGE SCALE GENOMIC DNA]</scope>
</reference>
<keyword evidence="8" id="KW-0325">Glycoprotein</keyword>
<dbReference type="InterPro" id="IPR018247">
    <property type="entry name" value="EF_Hand_1_Ca_BS"/>
</dbReference>
<proteinExistence type="inferred from homology"/>
<dbReference type="GO" id="GO:0046835">
    <property type="term" value="P:carbohydrate phosphorylation"/>
    <property type="evidence" value="ECO:0007669"/>
    <property type="project" value="TreeGrafter"/>
</dbReference>
<dbReference type="OrthoDB" id="263283at2759"/>
<dbReference type="InterPro" id="IPR035993">
    <property type="entry name" value="Notch-like_dom_sf"/>
</dbReference>
<keyword evidence="6 10" id="KW-0472">Membrane</keyword>
<dbReference type="CDD" id="cd21599">
    <property type="entry name" value="RRM1_GNPTAB"/>
    <property type="match status" value="1"/>
</dbReference>
<dbReference type="InterPro" id="IPR002048">
    <property type="entry name" value="EF_hand_dom"/>
</dbReference>
<evidence type="ECO:0000256" key="3">
    <source>
        <dbReference type="ARBA" id="ARBA00022692"/>
    </source>
</evidence>
<dbReference type="InterPro" id="IPR018130">
    <property type="entry name" value="Ribosomal_uS2_CS"/>
</dbReference>
<sequence>MLKNLRKVIQKRVYDILSHKYGIFMVIAAAVILIVAALHFGETVLEWSHEKYAAVFNSYSDNIAGRSFRSRLCTPLPIDVVYTWVNGTDPRLLNELRAVKMGMEKELNITKEEKCVFTNCLATNLVILDPVVPKGTTLEDLAGIRSEFSQATKTFTVTSPASSSLNFTVVEFPQKDPVLALMNHTLFIGKQNYTMSRGFYTSDWTVHNSILLSDTIIMAGFPSKYSADELKEKLPEKTREGIQEITIDKDSGLAVLFVPDKKAFDILVTVSNISIDGKQPTLNAANLVWDLRDFSRDEDISSSRFEDNDELRYSLRSVEKYAPWVRHVFIVTNGQIPHWLDLENPRVTIVTHEEIFPNKTHLPTFSSPAIEANIHRIPGLSKKFIYMNDDVMFGKEVWPEDFYTQATGQRVYLTWPVPSCQEGCPSTWINDGYCDKACNNSECEFDGGDCTGEAASSGGGAGAQWPGYGYNAESENRYCNKGCATSWLADRYCDSSCNVHNCGYDVGDCGVMNYKDLYEIKVYKNTTKYKVPPGETIAFLNLTELVGSEGSITSASHNKSDVVRLASVANKFKVITIILYSDHNETTVYFHLKCHPGNESDAFNFSFSLMTDTKQKPSKAIADISNTTNVNVTTTEKPYTYDVPKHKRGPQKLEKTIKYPMVPQSVNFSAEPMPEELQEEFASIQNQFKNGEITEKGYQKRLGYLWDKYQVYLKESRQGNVQGRHLLSVIRLQHQPIRAVNTLSLSDTDLDNIIRIGSKPESNLPWEKLGVFRKIKKVKENQQAMDDYTGSKFRGRQLLDTFGDSLRHVNRLYNKAFGYAPRKVPGHMPHMVDRDIMNELHDRFPLEFEVTSSNKIRSRNDMQFAFSYFYYLMGVTRNRTAEEIFKELDTDRSGVLSDREIRTLAARMNELPLDLKMLTNLEEVFINCSISLNISTEVPQGQEVEDYYDERMPQVTRSLFTQCQGVKDKLQKHFPPVNKYKYITDDDSEIAFKMIKTNGSNAVGQLDDVRKNPKKFICLNDNIEHESEEAKTVKSILRDFYESVFPLRSQFELQREYRNRFIHVDELREWRAYREWMRLLTHLSMGLLILLVISSYFSDQIEACYKKYCRRRVSSSSDKSSSPSSNTMITV</sequence>
<evidence type="ECO:0000256" key="9">
    <source>
        <dbReference type="ARBA" id="ARBA00046288"/>
    </source>
</evidence>
<name>A0A8B8E6X0_CRAVI</name>
<dbReference type="GO" id="GO:0006412">
    <property type="term" value="P:translation"/>
    <property type="evidence" value="ECO:0007669"/>
    <property type="project" value="InterPro"/>
</dbReference>
<dbReference type="GO" id="GO:0003976">
    <property type="term" value="F:UDP-N-acetylglucosamine-lysosomal-enzyme N-acetylglucosaminephosphotransferase activity"/>
    <property type="evidence" value="ECO:0007669"/>
    <property type="project" value="TreeGrafter"/>
</dbReference>
<evidence type="ECO:0000256" key="4">
    <source>
        <dbReference type="ARBA" id="ARBA00022737"/>
    </source>
</evidence>
<dbReference type="Pfam" id="PF17101">
    <property type="entry name" value="Stealth_CR1"/>
    <property type="match status" value="1"/>
</dbReference>
<evidence type="ECO:0000313" key="14">
    <source>
        <dbReference type="RefSeq" id="XP_022336372.1"/>
    </source>
</evidence>
<gene>
    <name evidence="14" type="primary">LOC111132815</name>
</gene>
<evidence type="ECO:0000256" key="6">
    <source>
        <dbReference type="ARBA" id="ARBA00023136"/>
    </source>
</evidence>
<dbReference type="InterPro" id="IPR021520">
    <property type="entry name" value="Stealth_CR2"/>
</dbReference>
<evidence type="ECO:0000256" key="7">
    <source>
        <dbReference type="ARBA" id="ARBA00023157"/>
    </source>
</evidence>
<keyword evidence="13" id="KW-1185">Reference proteome</keyword>
<dbReference type="GO" id="GO:0016256">
    <property type="term" value="P:N-glycan processing to lysosome"/>
    <property type="evidence" value="ECO:0007669"/>
    <property type="project" value="TreeGrafter"/>
</dbReference>
<dbReference type="Pfam" id="PF00066">
    <property type="entry name" value="Notch"/>
    <property type="match status" value="2"/>
</dbReference>
<dbReference type="PANTHER" id="PTHR24045">
    <property type="match status" value="1"/>
</dbReference>
<dbReference type="PROSITE" id="PS50258">
    <property type="entry name" value="LNR"/>
    <property type="match status" value="1"/>
</dbReference>
<dbReference type="GeneID" id="111132815"/>
<evidence type="ECO:0000259" key="11">
    <source>
        <dbReference type="PROSITE" id="PS50222"/>
    </source>
</evidence>
<evidence type="ECO:0000256" key="1">
    <source>
        <dbReference type="ARBA" id="ARBA00007583"/>
    </source>
</evidence>
<dbReference type="Pfam" id="PF17103">
    <property type="entry name" value="Stealth_CR4"/>
    <property type="match status" value="1"/>
</dbReference>
<accession>A0A8B8E6X0</accession>
<evidence type="ECO:0000259" key="12">
    <source>
        <dbReference type="PROSITE" id="PS50258"/>
    </source>
</evidence>
<dbReference type="Pfam" id="PF18440">
    <property type="entry name" value="GlcNAc-1_reg"/>
    <property type="match status" value="1"/>
</dbReference>
<dbReference type="AlphaFoldDB" id="A0A8B8E6X0"/>
<protein>
    <submittedName>
        <fullName evidence="14">N-acetylglucosamine-1-phosphotransferase subunits alpha/beta-like</fullName>
    </submittedName>
</protein>
<dbReference type="Gene3D" id="3.30.300.320">
    <property type="match status" value="1"/>
</dbReference>
<dbReference type="PROSITE" id="PS00018">
    <property type="entry name" value="EF_HAND_1"/>
    <property type="match status" value="1"/>
</dbReference>
<dbReference type="SUPFAM" id="SSF90193">
    <property type="entry name" value="Notch domain"/>
    <property type="match status" value="1"/>
</dbReference>
<keyword evidence="2" id="KW-0808">Transferase</keyword>
<dbReference type="Pfam" id="PF17102">
    <property type="entry name" value="Stealth_CR3"/>
    <property type="match status" value="1"/>
</dbReference>
<keyword evidence="3 10" id="KW-0812">Transmembrane</keyword>
<dbReference type="GO" id="GO:0003735">
    <property type="term" value="F:structural constituent of ribosome"/>
    <property type="evidence" value="ECO:0007669"/>
    <property type="project" value="InterPro"/>
</dbReference>
<dbReference type="InterPro" id="IPR031358">
    <property type="entry name" value="Stealth_CR1"/>
</dbReference>
<dbReference type="PANTHER" id="PTHR24045:SF0">
    <property type="entry name" value="N-ACETYLGLUCOSAMINE-1-PHOSPHOTRANSFERASE SUBUNITS ALPHA_BETA"/>
    <property type="match status" value="1"/>
</dbReference>
<evidence type="ECO:0000313" key="13">
    <source>
        <dbReference type="Proteomes" id="UP000694844"/>
    </source>
</evidence>
<feature type="transmembrane region" description="Helical" evidence="10">
    <location>
        <begin position="1076"/>
        <end position="1097"/>
    </location>
</feature>
<evidence type="ECO:0000256" key="10">
    <source>
        <dbReference type="SAM" id="Phobius"/>
    </source>
</evidence>
<dbReference type="GO" id="GO:0005509">
    <property type="term" value="F:calcium ion binding"/>
    <property type="evidence" value="ECO:0007669"/>
    <property type="project" value="InterPro"/>
</dbReference>
<organism evidence="13 14">
    <name type="scientific">Crassostrea virginica</name>
    <name type="common">Eastern oyster</name>
    <dbReference type="NCBI Taxonomy" id="6565"/>
    <lineage>
        <taxon>Eukaryota</taxon>
        <taxon>Metazoa</taxon>
        <taxon>Spiralia</taxon>
        <taxon>Lophotrochozoa</taxon>
        <taxon>Mollusca</taxon>
        <taxon>Bivalvia</taxon>
        <taxon>Autobranchia</taxon>
        <taxon>Pteriomorphia</taxon>
        <taxon>Ostreida</taxon>
        <taxon>Ostreoidea</taxon>
        <taxon>Ostreidae</taxon>
        <taxon>Crassostrea</taxon>
    </lineage>
</organism>
<dbReference type="PROSITE" id="PS00962">
    <property type="entry name" value="RIBOSOMAL_S2_1"/>
    <property type="match status" value="1"/>
</dbReference>
<comment type="subcellular location">
    <subcellularLocation>
        <location evidence="9">Endomembrane system</location>
        <topology evidence="9">Single-pass type I membrane protein</topology>
    </subcellularLocation>
</comment>
<evidence type="ECO:0000256" key="5">
    <source>
        <dbReference type="ARBA" id="ARBA00022989"/>
    </source>
</evidence>
<dbReference type="GO" id="GO:0005794">
    <property type="term" value="C:Golgi apparatus"/>
    <property type="evidence" value="ECO:0007669"/>
    <property type="project" value="TreeGrafter"/>
</dbReference>
<dbReference type="KEGG" id="cvn:111132815"/>
<dbReference type="InterPro" id="IPR047141">
    <property type="entry name" value="Stealth"/>
</dbReference>
<dbReference type="InterPro" id="IPR031356">
    <property type="entry name" value="Stealth_CR4"/>
</dbReference>
<feature type="domain" description="LNR" evidence="12">
    <location>
        <begin position="420"/>
        <end position="455"/>
    </location>
</feature>
<dbReference type="PROSITE" id="PS50222">
    <property type="entry name" value="EF_HAND_2"/>
    <property type="match status" value="1"/>
</dbReference>
<dbReference type="InterPro" id="IPR031357">
    <property type="entry name" value="Stealth_CR3"/>
</dbReference>